<name>A0ABN1PS79_9PSEU</name>
<keyword evidence="1" id="KW-0812">Transmembrane</keyword>
<organism evidence="2 3">
    <name type="scientific">Pseudonocardia zijingensis</name>
    <dbReference type="NCBI Taxonomy" id="153376"/>
    <lineage>
        <taxon>Bacteria</taxon>
        <taxon>Bacillati</taxon>
        <taxon>Actinomycetota</taxon>
        <taxon>Actinomycetes</taxon>
        <taxon>Pseudonocardiales</taxon>
        <taxon>Pseudonocardiaceae</taxon>
        <taxon>Pseudonocardia</taxon>
    </lineage>
</organism>
<keyword evidence="3" id="KW-1185">Reference proteome</keyword>
<feature type="transmembrane region" description="Helical" evidence="1">
    <location>
        <begin position="30"/>
        <end position="49"/>
    </location>
</feature>
<proteinExistence type="predicted"/>
<gene>
    <name evidence="2" type="ORF">GCM10009559_21480</name>
</gene>
<comment type="caution">
    <text evidence="2">The sequence shown here is derived from an EMBL/GenBank/DDBJ whole genome shotgun (WGS) entry which is preliminary data.</text>
</comment>
<evidence type="ECO:0000256" key="1">
    <source>
        <dbReference type="SAM" id="Phobius"/>
    </source>
</evidence>
<dbReference type="EMBL" id="BAAAHP010000058">
    <property type="protein sequence ID" value="GAA0932473.1"/>
    <property type="molecule type" value="Genomic_DNA"/>
</dbReference>
<dbReference type="Proteomes" id="UP001499967">
    <property type="component" value="Unassembled WGS sequence"/>
</dbReference>
<protein>
    <submittedName>
        <fullName evidence="2">Uncharacterized protein</fullName>
    </submittedName>
</protein>
<keyword evidence="1" id="KW-0472">Membrane</keyword>
<keyword evidence="1" id="KW-1133">Transmembrane helix</keyword>
<sequence>MLAVASAVLFGLALLFELLGTSIQMITSSLLVTAGLFCLALYFAGVGSRQVTYRRRAHR</sequence>
<evidence type="ECO:0000313" key="3">
    <source>
        <dbReference type="Proteomes" id="UP001499967"/>
    </source>
</evidence>
<dbReference type="RefSeq" id="WP_343941159.1">
    <property type="nucleotide sequence ID" value="NZ_BAAAHP010000058.1"/>
</dbReference>
<accession>A0ABN1PS79</accession>
<evidence type="ECO:0000313" key="2">
    <source>
        <dbReference type="EMBL" id="GAA0932473.1"/>
    </source>
</evidence>
<reference evidence="2 3" key="1">
    <citation type="journal article" date="2019" name="Int. J. Syst. Evol. Microbiol.">
        <title>The Global Catalogue of Microorganisms (GCM) 10K type strain sequencing project: providing services to taxonomists for standard genome sequencing and annotation.</title>
        <authorList>
            <consortium name="The Broad Institute Genomics Platform"/>
            <consortium name="The Broad Institute Genome Sequencing Center for Infectious Disease"/>
            <person name="Wu L."/>
            <person name="Ma J."/>
        </authorList>
    </citation>
    <scope>NUCLEOTIDE SEQUENCE [LARGE SCALE GENOMIC DNA]</scope>
    <source>
        <strain evidence="2 3">JCM 11117</strain>
    </source>
</reference>